<proteinExistence type="predicted"/>
<evidence type="ECO:0000313" key="1">
    <source>
        <dbReference type="EMBL" id="PON61600.1"/>
    </source>
</evidence>
<reference evidence="2" key="1">
    <citation type="submission" date="2016-06" db="EMBL/GenBank/DDBJ databases">
        <title>Parallel loss of symbiosis genes in relatives of nitrogen-fixing non-legume Parasponia.</title>
        <authorList>
            <person name="Van Velzen R."/>
            <person name="Holmer R."/>
            <person name="Bu F."/>
            <person name="Rutten L."/>
            <person name="Van Zeijl A."/>
            <person name="Liu W."/>
            <person name="Santuari L."/>
            <person name="Cao Q."/>
            <person name="Sharma T."/>
            <person name="Shen D."/>
            <person name="Roswanjaya Y."/>
            <person name="Wardhani T."/>
            <person name="Kalhor M.S."/>
            <person name="Jansen J."/>
            <person name="Van den Hoogen J."/>
            <person name="Gungor B."/>
            <person name="Hartog M."/>
            <person name="Hontelez J."/>
            <person name="Verver J."/>
            <person name="Yang W.-C."/>
            <person name="Schijlen E."/>
            <person name="Repin R."/>
            <person name="Schilthuizen M."/>
            <person name="Schranz E."/>
            <person name="Heidstra R."/>
            <person name="Miyata K."/>
            <person name="Fedorova E."/>
            <person name="Kohlen W."/>
            <person name="Bisseling T."/>
            <person name="Smit S."/>
            <person name="Geurts R."/>
        </authorList>
    </citation>
    <scope>NUCLEOTIDE SEQUENCE [LARGE SCALE GENOMIC DNA]</scope>
    <source>
        <strain evidence="2">cv. WU1-14</strain>
    </source>
</reference>
<keyword evidence="2" id="KW-1185">Reference proteome</keyword>
<comment type="caution">
    <text evidence="1">The sequence shown here is derived from an EMBL/GenBank/DDBJ whole genome shotgun (WGS) entry which is preliminary data.</text>
</comment>
<accession>A0A2P5CKM5</accession>
<gene>
    <name evidence="1" type="ORF">PanWU01x14_145160</name>
</gene>
<protein>
    <submittedName>
        <fullName evidence="1">Uncharacterized protein</fullName>
    </submittedName>
</protein>
<organism evidence="1 2">
    <name type="scientific">Parasponia andersonii</name>
    <name type="common">Sponia andersonii</name>
    <dbReference type="NCBI Taxonomy" id="3476"/>
    <lineage>
        <taxon>Eukaryota</taxon>
        <taxon>Viridiplantae</taxon>
        <taxon>Streptophyta</taxon>
        <taxon>Embryophyta</taxon>
        <taxon>Tracheophyta</taxon>
        <taxon>Spermatophyta</taxon>
        <taxon>Magnoliopsida</taxon>
        <taxon>eudicotyledons</taxon>
        <taxon>Gunneridae</taxon>
        <taxon>Pentapetalae</taxon>
        <taxon>rosids</taxon>
        <taxon>fabids</taxon>
        <taxon>Rosales</taxon>
        <taxon>Cannabaceae</taxon>
        <taxon>Parasponia</taxon>
    </lineage>
</organism>
<name>A0A2P5CKM5_PARAD</name>
<evidence type="ECO:0000313" key="2">
    <source>
        <dbReference type="Proteomes" id="UP000237105"/>
    </source>
</evidence>
<dbReference type="Proteomes" id="UP000237105">
    <property type="component" value="Unassembled WGS sequence"/>
</dbReference>
<dbReference type="EMBL" id="JXTB01000120">
    <property type="protein sequence ID" value="PON61600.1"/>
    <property type="molecule type" value="Genomic_DNA"/>
</dbReference>
<dbReference type="AlphaFoldDB" id="A0A2P5CKM5"/>
<sequence length="127" mass="14333">MTSHVRILRFNSKPVLVLIRSASGPCDCKRCPRAQTSAFICWPLNLTRFERGPTDNSKGRMVISVSLGEELASKESYARLKGELGHLPIAVDRALVNRDARNCASVLKLRAFCHALFLNERWTDQYN</sequence>